<gene>
    <name evidence="1" type="ORF">H5410_030241</name>
</gene>
<name>A0A9J5YGA1_SOLCO</name>
<dbReference type="Proteomes" id="UP000824120">
    <property type="component" value="Chromosome 6"/>
</dbReference>
<reference evidence="1 2" key="1">
    <citation type="submission" date="2020-09" db="EMBL/GenBank/DDBJ databases">
        <title>De no assembly of potato wild relative species, Solanum commersonii.</title>
        <authorList>
            <person name="Cho K."/>
        </authorList>
    </citation>
    <scope>NUCLEOTIDE SEQUENCE [LARGE SCALE GENOMIC DNA]</scope>
    <source>
        <strain evidence="1">LZ3.2</strain>
        <tissue evidence="1">Leaf</tissue>
    </source>
</reference>
<keyword evidence="2" id="KW-1185">Reference proteome</keyword>
<comment type="caution">
    <text evidence="1">The sequence shown here is derived from an EMBL/GenBank/DDBJ whole genome shotgun (WGS) entry which is preliminary data.</text>
</comment>
<proteinExistence type="predicted"/>
<accession>A0A9J5YGA1</accession>
<sequence>MSPNYGLINTPNLNFCLSSSKTQVRQFKKDVLNSATQDLIMNTHKTQFTHAKIKCALKVSSCDTPLSKNLKLTVHASNGFHFSQNHGLKETFLALLDLPSLFTTPPT</sequence>
<evidence type="ECO:0000313" key="1">
    <source>
        <dbReference type="EMBL" id="KAG5598871.1"/>
    </source>
</evidence>
<organism evidence="1 2">
    <name type="scientific">Solanum commersonii</name>
    <name type="common">Commerson's wild potato</name>
    <name type="synonym">Commerson's nightshade</name>
    <dbReference type="NCBI Taxonomy" id="4109"/>
    <lineage>
        <taxon>Eukaryota</taxon>
        <taxon>Viridiplantae</taxon>
        <taxon>Streptophyta</taxon>
        <taxon>Embryophyta</taxon>
        <taxon>Tracheophyta</taxon>
        <taxon>Spermatophyta</taxon>
        <taxon>Magnoliopsida</taxon>
        <taxon>eudicotyledons</taxon>
        <taxon>Gunneridae</taxon>
        <taxon>Pentapetalae</taxon>
        <taxon>asterids</taxon>
        <taxon>lamiids</taxon>
        <taxon>Solanales</taxon>
        <taxon>Solanaceae</taxon>
        <taxon>Solanoideae</taxon>
        <taxon>Solaneae</taxon>
        <taxon>Solanum</taxon>
    </lineage>
</organism>
<dbReference type="AlphaFoldDB" id="A0A9J5YGA1"/>
<evidence type="ECO:0000313" key="2">
    <source>
        <dbReference type="Proteomes" id="UP000824120"/>
    </source>
</evidence>
<dbReference type="EMBL" id="JACXVP010000006">
    <property type="protein sequence ID" value="KAG5598871.1"/>
    <property type="molecule type" value="Genomic_DNA"/>
</dbReference>
<protein>
    <submittedName>
        <fullName evidence="1">Uncharacterized protein</fullName>
    </submittedName>
</protein>